<sequence>MEANIIAHDEDQVTVQVCIDLSGTMLEAEGQIQDACNAIGRAASLEALKRFETDGTPIMLGAIKWTRRCTSHQTYQTPYGPVGLERHVYQTSQGGKIYCPLDADARIIRHATPLFAKQLSHKYAQMNVNAVCADLSDNHGRPVTASYVQNVTDWVGAIAMAQEETWDYTLPVLDQPVASVAISLDGAMLAMKEEGWREAMVGSLSLYDPAGERLHTIYVAATPEHGKAVFLQRMTQEIERIKTQYPNALYLGIADGAASNWSFLEQHTERQLLDYFHAAEHLPAIAMAAYPGKTDKPKREQWLHEQRHQLKHEHGAVQAVIEAAQRLTHKRSLSRSVNADLQAALTYFSNQAARMDYAQHLSEHLPIGSGVIEAACKTLVKQRLCGAGMRWKQRGAKIILSLRALVQSTGRWAQFWQKINQFGAQPC</sequence>
<protein>
    <submittedName>
        <fullName evidence="1">ISKra4 family transposase</fullName>
    </submittedName>
</protein>
<keyword evidence="2" id="KW-1185">Reference proteome</keyword>
<proteinExistence type="predicted"/>
<dbReference type="EMBL" id="NRRY01000097">
    <property type="protein sequence ID" value="MBK1621662.1"/>
    <property type="molecule type" value="Genomic_DNA"/>
</dbReference>
<accession>A0A9X1B7C6</accession>
<dbReference type="Proteomes" id="UP001138768">
    <property type="component" value="Unassembled WGS sequence"/>
</dbReference>
<evidence type="ECO:0000313" key="1">
    <source>
        <dbReference type="EMBL" id="MBK1621662.1"/>
    </source>
</evidence>
<name>A0A9X1B7C6_9GAMM</name>
<evidence type="ECO:0000313" key="2">
    <source>
        <dbReference type="Proteomes" id="UP001138768"/>
    </source>
</evidence>
<organism evidence="1 2">
    <name type="scientific">Lamprobacter modestohalophilus</name>
    <dbReference type="NCBI Taxonomy" id="1064514"/>
    <lineage>
        <taxon>Bacteria</taxon>
        <taxon>Pseudomonadati</taxon>
        <taxon>Pseudomonadota</taxon>
        <taxon>Gammaproteobacteria</taxon>
        <taxon>Chromatiales</taxon>
        <taxon>Chromatiaceae</taxon>
        <taxon>Lamprobacter</taxon>
    </lineage>
</organism>
<dbReference type="AlphaFoldDB" id="A0A9X1B7C6"/>
<comment type="caution">
    <text evidence="1">The sequence shown here is derived from an EMBL/GenBank/DDBJ whole genome shotgun (WGS) entry which is preliminary data.</text>
</comment>
<dbReference type="RefSeq" id="WP_200251625.1">
    <property type="nucleotide sequence ID" value="NZ_NRRY01000097.1"/>
</dbReference>
<gene>
    <name evidence="1" type="ORF">CKO42_25370</name>
</gene>
<dbReference type="NCBIfam" id="NF033572">
    <property type="entry name" value="transpos_ISKra4"/>
    <property type="match status" value="1"/>
</dbReference>
<reference evidence="1 2" key="1">
    <citation type="journal article" date="2020" name="Microorganisms">
        <title>Osmotic Adaptation and Compatible Solute Biosynthesis of Phototrophic Bacteria as Revealed from Genome Analyses.</title>
        <authorList>
            <person name="Imhoff J.F."/>
            <person name="Rahn T."/>
            <person name="Kunzel S."/>
            <person name="Keller A."/>
            <person name="Neulinger S.C."/>
        </authorList>
    </citation>
    <scope>NUCLEOTIDE SEQUENCE [LARGE SCALE GENOMIC DNA]</scope>
    <source>
        <strain evidence="1 2">DSM 25653</strain>
    </source>
</reference>